<name>B7ZZF4_MAIZE</name>
<evidence type="ECO:0000313" key="1">
    <source>
        <dbReference type="EMBL" id="ACL53303.1"/>
    </source>
</evidence>
<accession>B7ZZF4</accession>
<organism evidence="1">
    <name type="scientific">Zea mays</name>
    <name type="common">Maize</name>
    <dbReference type="NCBI Taxonomy" id="4577"/>
    <lineage>
        <taxon>Eukaryota</taxon>
        <taxon>Viridiplantae</taxon>
        <taxon>Streptophyta</taxon>
        <taxon>Embryophyta</taxon>
        <taxon>Tracheophyta</taxon>
        <taxon>Spermatophyta</taxon>
        <taxon>Magnoliopsida</taxon>
        <taxon>Liliopsida</taxon>
        <taxon>Poales</taxon>
        <taxon>Poaceae</taxon>
        <taxon>PACMAD clade</taxon>
        <taxon>Panicoideae</taxon>
        <taxon>Andropogonodae</taxon>
        <taxon>Andropogoneae</taxon>
        <taxon>Tripsacinae</taxon>
        <taxon>Zea</taxon>
    </lineage>
</organism>
<dbReference type="EMBL" id="BT054696">
    <property type="protein sequence ID" value="ACL53303.1"/>
    <property type="molecule type" value="mRNA"/>
</dbReference>
<reference evidence="1" key="2">
    <citation type="submission" date="2012-06" db="EMBL/GenBank/DDBJ databases">
        <authorList>
            <person name="Yu Y."/>
            <person name="Currie J."/>
            <person name="Lomeli R."/>
            <person name="Angelova A."/>
            <person name="Collura K."/>
            <person name="Wissotski M."/>
            <person name="Campos D."/>
            <person name="Kudrna D."/>
            <person name="Golser W."/>
            <person name="Ashely E."/>
            <person name="Descour A."/>
            <person name="Fernandes J."/>
            <person name="Soderlund C."/>
            <person name="Walbot V."/>
        </authorList>
    </citation>
    <scope>NUCLEOTIDE SEQUENCE</scope>
    <source>
        <strain evidence="1">B73</strain>
    </source>
</reference>
<protein>
    <submittedName>
        <fullName evidence="1">Uncharacterized protein</fullName>
    </submittedName>
</protein>
<dbReference type="AlphaFoldDB" id="B7ZZF4"/>
<proteinExistence type="evidence at transcript level"/>
<reference evidence="1" key="1">
    <citation type="journal article" date="2009" name="PLoS Genet.">
        <title>Sequencing, mapping, and analysis of 27,455 maize full-length cDNAs.</title>
        <authorList>
            <person name="Soderlund C."/>
            <person name="Descour A."/>
            <person name="Kudrna D."/>
            <person name="Bomhoff M."/>
            <person name="Boyd L."/>
            <person name="Currie J."/>
            <person name="Angelova A."/>
            <person name="Collura K."/>
            <person name="Wissotski M."/>
            <person name="Ashley E."/>
            <person name="Morrow D."/>
            <person name="Fernandes J."/>
            <person name="Walbot V."/>
            <person name="Yu Y."/>
        </authorList>
    </citation>
    <scope>NUCLEOTIDE SEQUENCE</scope>
    <source>
        <strain evidence="1">B73</strain>
    </source>
</reference>
<sequence>MSKTARTTQRGVSSITIDSFCFCHCMDLRLDFQHAFCAWTSNTRSSTSDRQLPGMGLRLDFQHAFCFCHCMDFWP</sequence>